<name>A0A7K7DSK4_PHEME</name>
<protein>
    <submittedName>
        <fullName evidence="6">DEFI8 protein</fullName>
    </submittedName>
</protein>
<evidence type="ECO:0000256" key="4">
    <source>
        <dbReference type="ARBA" id="ARBA00022833"/>
    </source>
</evidence>
<gene>
    <name evidence="6" type="primary">Def8_1</name>
    <name evidence="6" type="ORF">PHEMEL_R14370</name>
</gene>
<evidence type="ECO:0000313" key="6">
    <source>
        <dbReference type="EMBL" id="NWY35280.1"/>
    </source>
</evidence>
<dbReference type="PANTHER" id="PTHR12326">
    <property type="entry name" value="PLECKSTRIN HOMOLOGY DOMAIN CONTAINING PROTEIN"/>
    <property type="match status" value="1"/>
</dbReference>
<dbReference type="AlphaFoldDB" id="A0A7K7DSK4"/>
<evidence type="ECO:0000313" key="7">
    <source>
        <dbReference type="Proteomes" id="UP000578259"/>
    </source>
</evidence>
<proteinExistence type="predicted"/>
<keyword evidence="7" id="KW-1185">Reference proteome</keyword>
<keyword evidence="1" id="KW-0479">Metal-binding</keyword>
<comment type="caution">
    <text evidence="6">The sequence shown here is derived from an EMBL/GenBank/DDBJ whole genome shotgun (WGS) entry which is preliminary data.</text>
</comment>
<keyword evidence="3" id="KW-0863">Zinc-finger</keyword>
<evidence type="ECO:0000256" key="1">
    <source>
        <dbReference type="ARBA" id="ARBA00022723"/>
    </source>
</evidence>
<evidence type="ECO:0000256" key="3">
    <source>
        <dbReference type="ARBA" id="ARBA00022771"/>
    </source>
</evidence>
<dbReference type="EMBL" id="VZSJ01039844">
    <property type="protein sequence ID" value="NWY35280.1"/>
    <property type="molecule type" value="Genomic_DNA"/>
</dbReference>
<reference evidence="6 7" key="1">
    <citation type="submission" date="2019-09" db="EMBL/GenBank/DDBJ databases">
        <title>Bird 10,000 Genomes (B10K) Project - Family phase.</title>
        <authorList>
            <person name="Zhang G."/>
        </authorList>
    </citation>
    <scope>NUCLEOTIDE SEQUENCE [LARGE SCALE GENOMIC DNA]</scope>
    <source>
        <strain evidence="6">OUT-0018</strain>
        <tissue evidence="6">Muscle</tissue>
    </source>
</reference>
<sequence length="259" mass="29677">APCQPCATAGGVPSEARQCDYTGLYYCSSCHWNDLAVVPARAIHNWDFEPRKVSRCSMRYLALMVSRPVLKLREINPLLFNYVEELVEIRKLRQDILLMKPYFITCKEAMEARLLLQLQDRQHFVENDEMYSLQDLIDIEAGRLGCSLTEIHTLFAKHIKLDCERCQAKGFVCELCREGDVLFPFDSHTSVCADCSAVFHRYRHVGRAVGPWGWQGVTQHCPPLSRDCYYDNSTTCPRCARLSLRKQSLFQDSGTEGEP</sequence>
<evidence type="ECO:0000256" key="2">
    <source>
        <dbReference type="ARBA" id="ARBA00022737"/>
    </source>
</evidence>
<dbReference type="SMART" id="SM01175">
    <property type="entry name" value="DUF4206"/>
    <property type="match status" value="1"/>
</dbReference>
<evidence type="ECO:0000259" key="5">
    <source>
        <dbReference type="SMART" id="SM01175"/>
    </source>
</evidence>
<accession>A0A7K7DSK4</accession>
<feature type="domain" description="Rubicon Homology" evidence="5">
    <location>
        <begin position="17"/>
        <end position="246"/>
    </location>
</feature>
<dbReference type="InterPro" id="IPR051366">
    <property type="entry name" value="DEF8"/>
</dbReference>
<organism evidence="6 7">
    <name type="scientific">Pheucticus melanocephalus</name>
    <name type="common">Black-headed grosbeak</name>
    <name type="synonym">Guiraca melanocephala</name>
    <dbReference type="NCBI Taxonomy" id="371919"/>
    <lineage>
        <taxon>Eukaryota</taxon>
        <taxon>Metazoa</taxon>
        <taxon>Chordata</taxon>
        <taxon>Craniata</taxon>
        <taxon>Vertebrata</taxon>
        <taxon>Euteleostomi</taxon>
        <taxon>Archelosauria</taxon>
        <taxon>Archosauria</taxon>
        <taxon>Dinosauria</taxon>
        <taxon>Saurischia</taxon>
        <taxon>Theropoda</taxon>
        <taxon>Coelurosauria</taxon>
        <taxon>Aves</taxon>
        <taxon>Neognathae</taxon>
        <taxon>Neoaves</taxon>
        <taxon>Telluraves</taxon>
        <taxon>Australaves</taxon>
        <taxon>Passeriformes</taxon>
        <taxon>Cardinalidae</taxon>
        <taxon>Pheucticus</taxon>
    </lineage>
</organism>
<keyword evidence="2" id="KW-0677">Repeat</keyword>
<dbReference type="GO" id="GO:0008270">
    <property type="term" value="F:zinc ion binding"/>
    <property type="evidence" value="ECO:0007669"/>
    <property type="project" value="UniProtKB-KW"/>
</dbReference>
<keyword evidence="4" id="KW-0862">Zinc</keyword>
<dbReference type="PANTHER" id="PTHR12326:SF3">
    <property type="entry name" value="DIFFERENTIALLY EXPRESSED IN FDCP 8 HOMOLOG"/>
    <property type="match status" value="1"/>
</dbReference>
<dbReference type="InterPro" id="IPR025258">
    <property type="entry name" value="RH_dom"/>
</dbReference>
<dbReference type="Proteomes" id="UP000578259">
    <property type="component" value="Unassembled WGS sequence"/>
</dbReference>
<feature type="non-terminal residue" evidence="6">
    <location>
        <position position="259"/>
    </location>
</feature>
<dbReference type="Pfam" id="PF13901">
    <property type="entry name" value="RH_dom"/>
    <property type="match status" value="1"/>
</dbReference>
<feature type="non-terminal residue" evidence="6">
    <location>
        <position position="1"/>
    </location>
</feature>